<dbReference type="PANTHER" id="PTHR24221">
    <property type="entry name" value="ATP-BINDING CASSETTE SUB-FAMILY B"/>
    <property type="match status" value="1"/>
</dbReference>
<accession>A0A7R7HYI8</accession>
<dbReference type="SUPFAM" id="SSF52540">
    <property type="entry name" value="P-loop containing nucleoside triphosphate hydrolases"/>
    <property type="match status" value="1"/>
</dbReference>
<dbReference type="Gene3D" id="3.40.50.300">
    <property type="entry name" value="P-loop containing nucleotide triphosphate hydrolases"/>
    <property type="match status" value="1"/>
</dbReference>
<evidence type="ECO:0000313" key="3">
    <source>
        <dbReference type="Proteomes" id="UP000611640"/>
    </source>
</evidence>
<organism evidence="2 3">
    <name type="scientific">Actinocatenispora thailandica</name>
    <dbReference type="NCBI Taxonomy" id="227318"/>
    <lineage>
        <taxon>Bacteria</taxon>
        <taxon>Bacillati</taxon>
        <taxon>Actinomycetota</taxon>
        <taxon>Actinomycetes</taxon>
        <taxon>Micromonosporales</taxon>
        <taxon>Micromonosporaceae</taxon>
        <taxon>Actinocatenispora</taxon>
    </lineage>
</organism>
<evidence type="ECO:0008006" key="4">
    <source>
        <dbReference type="Google" id="ProtNLM"/>
    </source>
</evidence>
<dbReference type="AlphaFoldDB" id="A0A7R7HYI8"/>
<name>A0A7R7HYI8_9ACTN</name>
<dbReference type="RefSeq" id="WP_203963558.1">
    <property type="nucleotide sequence ID" value="NZ_AP023355.1"/>
</dbReference>
<dbReference type="InterPro" id="IPR039421">
    <property type="entry name" value="Type_1_exporter"/>
</dbReference>
<dbReference type="PANTHER" id="PTHR24221:SF654">
    <property type="entry name" value="ATP-BINDING CASSETTE SUB-FAMILY B MEMBER 6"/>
    <property type="match status" value="1"/>
</dbReference>
<reference evidence="2 3" key="1">
    <citation type="submission" date="2020-08" db="EMBL/GenBank/DDBJ databases">
        <title>Whole genome shotgun sequence of Actinocatenispora thailandica NBRC 105041.</title>
        <authorList>
            <person name="Komaki H."/>
            <person name="Tamura T."/>
        </authorList>
    </citation>
    <scope>NUCLEOTIDE SEQUENCE [LARGE SCALE GENOMIC DNA]</scope>
    <source>
        <strain evidence="2 3">NBRC 105041</strain>
    </source>
</reference>
<protein>
    <recommendedName>
        <fullName evidence="4">ABC transporter ATP-binding protein</fullName>
    </recommendedName>
</protein>
<proteinExistence type="predicted"/>
<dbReference type="GO" id="GO:0042626">
    <property type="term" value="F:ATPase-coupled transmembrane transporter activity"/>
    <property type="evidence" value="ECO:0007669"/>
    <property type="project" value="TreeGrafter"/>
</dbReference>
<sequence>MLDEATSHLDPQTEREVDAALARLAVTRVVISHRLSAIRGADQILVLDRGRVVQRGRHADLVAVDGRYRQLFGTADSETRGGAVPSRDTERSIR</sequence>
<gene>
    <name evidence="2" type="ORF">Athai_48300</name>
</gene>
<keyword evidence="3" id="KW-1185">Reference proteome</keyword>
<dbReference type="EMBL" id="AP023355">
    <property type="protein sequence ID" value="BCJ37327.1"/>
    <property type="molecule type" value="Genomic_DNA"/>
</dbReference>
<dbReference type="Proteomes" id="UP000611640">
    <property type="component" value="Chromosome"/>
</dbReference>
<dbReference type="InterPro" id="IPR027417">
    <property type="entry name" value="P-loop_NTPase"/>
</dbReference>
<feature type="region of interest" description="Disordered" evidence="1">
    <location>
        <begin position="75"/>
        <end position="94"/>
    </location>
</feature>
<evidence type="ECO:0000313" key="2">
    <source>
        <dbReference type="EMBL" id="BCJ37327.1"/>
    </source>
</evidence>
<evidence type="ECO:0000256" key="1">
    <source>
        <dbReference type="SAM" id="MobiDB-lite"/>
    </source>
</evidence>
<dbReference type="KEGG" id="atl:Athai_48300"/>